<dbReference type="GO" id="GO:0005794">
    <property type="term" value="C:Golgi apparatus"/>
    <property type="evidence" value="ECO:0007669"/>
    <property type="project" value="UniProtKB-SubCell"/>
</dbReference>
<evidence type="ECO:0000256" key="1">
    <source>
        <dbReference type="ARBA" id="ARBA00004555"/>
    </source>
</evidence>
<evidence type="ECO:0000313" key="6">
    <source>
        <dbReference type="EMBL" id="CAE7260163.1"/>
    </source>
</evidence>
<dbReference type="CDD" id="cd17039">
    <property type="entry name" value="Ubl_ubiquitin_like"/>
    <property type="match status" value="1"/>
</dbReference>
<sequence length="1825" mass="205507">MPGRKVHLKQMTEVPAAWPLKIVIDAWVNVAWMRNRSGSHYHQPLAVIASRLEELWATEPEEASEWQEERLIVFHWLQKAARRGDQLRQALFRHGQSELRRRSVTHFTHEGLVEEVRGAWRISGWAWFKDLCLQLAERMLKAEEMIRKEPSKPWWLEEDAAARELRVTKEESSCFAEHLVEDAFTTCKMSLSHDLTGAAFYEGVVGWTSNAKANMFLCCGVNTHLSKVQLCPGSVAKMCPYCATDWTGSPLYLALGSAQGSCRSSSTGGAMPTQHFKCDSCGMVEERPGWWIQEGGPCKHRTQYACPGQMSQVFDWSVDALFGARWQQRMQQRCLCTSLRYLRCTRCGFVRKEKGWRSGGKQCEHRDRHGCLGEMQCPPEFSSMDSMVHDPLPEWERRMQEDCLCCRSPGIALQVASLAGETLKFQVRDYWTIAEVKAKMQQLCKKVRADQVCLSFRETILPDAGLVKHFHINKDSPPMSWAERDPELTKWLKLVQEDWQAIHRAPKTACKSPEVMLTVMSRCRDAIFFTHAELLHNVGFLRQICEMRGFDTTDWPSPLGVADIYALLCYAAAIQDLVDVVVSITSRVNLEACVKSNLLILLDGGIPAECFAKHFNVETVADKVLSMTLLESEQAALLRAAGAARAAGPRHQELRRMLPMSAPLPRHEFAWKVIMRHNDTLSQSCFERLLRHLQIRDMSRDDASMLVATCLSYNQEDSACTGCVRVANLDAGLAIQLMSRHASLPLTLLQDVTSEDAKARIFQEVVKDLKRVANSAHIVVQALLAHMESCPDEDLLEQMPKFWDCSVWAEEPGSSCERVISLLNRWCSQAGQGQEATLFALKALQGLPVKRLKSLDVLYSSPALPAQVFQLVLGTYTMSRVDGVEQSVQEALNKMDVLQQDVQEAREHISAVHDDTLKAFKLARRARWEANNALQAARRAQQDAHTAVQRAQVLADQAGACRQSEDDNDIFHNEGDSAGKHMNGQNYDQRMSKFQQQLFKEQAARAQSASAAASSDLLNLLGNPRLLQHLQSLGGVAADLARQGPEALLSRLRADMEVTELLTSFPADATEEPVMCGMNLSIATSAKHLYNSWELNVLGLWSNCNLDEQEMEDVMQQSFFGCRAFTGGLARPSSIVEARDRLIYVAHNIMRLDEGECENEGAPKKSTLDHYDHSLLAHARLTSFDRGQGADTMAHVLGRMLMPEKMPLNTSQSRDMYGYLEAGALGQLYYPSAVRFIVASFSRLFGTMQEDGLIEWAKLHSWPVAWSLGIMDDDGSCGWNFSARGGHLVTLAEPRLLDPRTAHVLNATVGSLSSLRTLRAEALRLRLQGWTPKRSPQAWQHLWGRAKEALEPGTFQPLRAGDCSDPERCVGTSHGRCICRWIFNYQQLLGFSVSTEWADGRALDFRKDMSGSLKTVNVTAEAMLNDMAELRAVQVAADLEIPPVISQLESNIDSMAAMAHGAANLEDLTAVPAAWRLETVIDAWVHMACGRHYGWRGADFHKPCTVIEHRLEELWAWQPERAKRWFARQQKRHKLQRVGTRTDQVRDALLRHGQAELERCHVDIFTFLGLVREFSTQHVDDMSWFEAPCQQLAERLVAAQEHAQEEASKRRRLEEDAATRELRMAKEESTRLAERLAEAEAEIRTAQDEITKHQERCSQLEACMLAAEAEKASELRSFEEEREELAERLATAETLASTKADGLQAAQAEISKYRQRCQVLEQQVTSAEAELAQSQEELQKAQNHHQDCNDQCFEQLGTGSGTDPSGNRMELQSVLLENAAYKERCRQLELCLAKSEAKLDQMLEEKGKYQASRAFYVVLGKDLDV</sequence>
<proteinExistence type="predicted"/>
<dbReference type="PANTHER" id="PTHR18921">
    <property type="entry name" value="MYOSIN HEAVY CHAIN - RELATED"/>
    <property type="match status" value="1"/>
</dbReference>
<keyword evidence="7" id="KW-1185">Reference proteome</keyword>
<keyword evidence="3 4" id="KW-0175">Coiled coil</keyword>
<comment type="subcellular location">
    <subcellularLocation>
        <location evidence="1">Golgi apparatus</location>
    </subcellularLocation>
</comment>
<dbReference type="SUPFAM" id="SSF54236">
    <property type="entry name" value="Ubiquitin-like"/>
    <property type="match status" value="1"/>
</dbReference>
<keyword evidence="2" id="KW-0333">Golgi apparatus</keyword>
<comment type="caution">
    <text evidence="6">The sequence shown here is derived from an EMBL/GenBank/DDBJ whole genome shotgun (WGS) entry which is preliminary data.</text>
</comment>
<evidence type="ECO:0000256" key="3">
    <source>
        <dbReference type="ARBA" id="ARBA00023054"/>
    </source>
</evidence>
<evidence type="ECO:0000256" key="4">
    <source>
        <dbReference type="SAM" id="Coils"/>
    </source>
</evidence>
<feature type="compositionally biased region" description="Basic and acidic residues" evidence="5">
    <location>
        <begin position="966"/>
        <end position="979"/>
    </location>
</feature>
<dbReference type="GO" id="GO:0006888">
    <property type="term" value="P:endoplasmic reticulum to Golgi vesicle-mediated transport"/>
    <property type="evidence" value="ECO:0007669"/>
    <property type="project" value="TreeGrafter"/>
</dbReference>
<dbReference type="GO" id="GO:0007030">
    <property type="term" value="P:Golgi organization"/>
    <property type="evidence" value="ECO:0007669"/>
    <property type="project" value="TreeGrafter"/>
</dbReference>
<evidence type="ECO:0000256" key="5">
    <source>
        <dbReference type="SAM" id="MobiDB-lite"/>
    </source>
</evidence>
<reference evidence="6" key="1">
    <citation type="submission" date="2021-02" db="EMBL/GenBank/DDBJ databases">
        <authorList>
            <person name="Dougan E. K."/>
            <person name="Rhodes N."/>
            <person name="Thang M."/>
            <person name="Chan C."/>
        </authorList>
    </citation>
    <scope>NUCLEOTIDE SEQUENCE</scope>
</reference>
<accession>A0A812MPG6</accession>
<name>A0A812MPG6_SYMPI</name>
<feature type="region of interest" description="Disordered" evidence="5">
    <location>
        <begin position="966"/>
        <end position="985"/>
    </location>
</feature>
<protein>
    <recommendedName>
        <fullName evidence="8">Ubiquitin-like domain-containing protein</fullName>
    </recommendedName>
</protein>
<dbReference type="Proteomes" id="UP000649617">
    <property type="component" value="Unassembled WGS sequence"/>
</dbReference>
<dbReference type="Gene3D" id="3.10.20.90">
    <property type="entry name" value="Phosphatidylinositol 3-kinase Catalytic Subunit, Chain A, domain 1"/>
    <property type="match status" value="1"/>
</dbReference>
<evidence type="ECO:0008006" key="8">
    <source>
        <dbReference type="Google" id="ProtNLM"/>
    </source>
</evidence>
<dbReference type="GO" id="GO:0031267">
    <property type="term" value="F:small GTPase binding"/>
    <property type="evidence" value="ECO:0007669"/>
    <property type="project" value="TreeGrafter"/>
</dbReference>
<feature type="coiled-coil region" evidence="4">
    <location>
        <begin position="1785"/>
        <end position="1812"/>
    </location>
</feature>
<organism evidence="6 7">
    <name type="scientific">Symbiodinium pilosum</name>
    <name type="common">Dinoflagellate</name>
    <dbReference type="NCBI Taxonomy" id="2952"/>
    <lineage>
        <taxon>Eukaryota</taxon>
        <taxon>Sar</taxon>
        <taxon>Alveolata</taxon>
        <taxon>Dinophyceae</taxon>
        <taxon>Suessiales</taxon>
        <taxon>Symbiodiniaceae</taxon>
        <taxon>Symbiodinium</taxon>
    </lineage>
</organism>
<dbReference type="InterPro" id="IPR029071">
    <property type="entry name" value="Ubiquitin-like_domsf"/>
</dbReference>
<dbReference type="OrthoDB" id="412367at2759"/>
<feature type="coiled-coil region" evidence="4">
    <location>
        <begin position="881"/>
        <end position="943"/>
    </location>
</feature>
<dbReference type="PANTHER" id="PTHR18921:SF2">
    <property type="entry name" value="THYROID RECEPTOR-INTERACTING PROTEIN 11"/>
    <property type="match status" value="1"/>
</dbReference>
<evidence type="ECO:0000313" key="7">
    <source>
        <dbReference type="Proteomes" id="UP000649617"/>
    </source>
</evidence>
<evidence type="ECO:0000256" key="2">
    <source>
        <dbReference type="ARBA" id="ARBA00023034"/>
    </source>
</evidence>
<dbReference type="EMBL" id="CAJNIZ010007668">
    <property type="protein sequence ID" value="CAE7260163.1"/>
    <property type="molecule type" value="Genomic_DNA"/>
</dbReference>
<feature type="region of interest" description="Disordered" evidence="5">
    <location>
        <begin position="1603"/>
        <end position="1626"/>
    </location>
</feature>
<gene>
    <name evidence="6" type="ORF">SPIL2461_LOCUS5431</name>
</gene>